<feature type="region of interest" description="Disordered" evidence="1">
    <location>
        <begin position="74"/>
        <end position="93"/>
    </location>
</feature>
<organism evidence="2 3">
    <name type="scientific">Exidia glandulosa HHB12029</name>
    <dbReference type="NCBI Taxonomy" id="1314781"/>
    <lineage>
        <taxon>Eukaryota</taxon>
        <taxon>Fungi</taxon>
        <taxon>Dikarya</taxon>
        <taxon>Basidiomycota</taxon>
        <taxon>Agaricomycotina</taxon>
        <taxon>Agaricomycetes</taxon>
        <taxon>Auriculariales</taxon>
        <taxon>Exidiaceae</taxon>
        <taxon>Exidia</taxon>
    </lineage>
</organism>
<sequence length="160" mass="18163">MYKTTRTQLYMLLYHSHHLLLFKTHSVHFLALPNIRAVALRGATESRDQRISRHGRAGWEFNQNQVVDTGKIIRREGSKSQERGTRDISKVEEEREKGVSRLFPHFSLLPVNFPSHAPPVWMRATPAATSHLQDWENGAPECVPHGFCAGNADDVDIADP</sequence>
<gene>
    <name evidence="2" type="ORF">EXIGLDRAFT_692514</name>
</gene>
<dbReference type="Proteomes" id="UP000077266">
    <property type="component" value="Unassembled WGS sequence"/>
</dbReference>
<evidence type="ECO:0000313" key="2">
    <source>
        <dbReference type="EMBL" id="KZV78121.1"/>
    </source>
</evidence>
<dbReference type="InParanoid" id="A0A166MK40"/>
<proteinExistence type="predicted"/>
<dbReference type="AlphaFoldDB" id="A0A166MK40"/>
<dbReference type="EMBL" id="KV427111">
    <property type="protein sequence ID" value="KZV78121.1"/>
    <property type="molecule type" value="Genomic_DNA"/>
</dbReference>
<evidence type="ECO:0000256" key="1">
    <source>
        <dbReference type="SAM" id="MobiDB-lite"/>
    </source>
</evidence>
<accession>A0A166MK40</accession>
<protein>
    <submittedName>
        <fullName evidence="2">Uncharacterized protein</fullName>
    </submittedName>
</protein>
<keyword evidence="3" id="KW-1185">Reference proteome</keyword>
<name>A0A166MK40_EXIGL</name>
<evidence type="ECO:0000313" key="3">
    <source>
        <dbReference type="Proteomes" id="UP000077266"/>
    </source>
</evidence>
<reference evidence="2 3" key="1">
    <citation type="journal article" date="2016" name="Mol. Biol. Evol.">
        <title>Comparative Genomics of Early-Diverging Mushroom-Forming Fungi Provides Insights into the Origins of Lignocellulose Decay Capabilities.</title>
        <authorList>
            <person name="Nagy L.G."/>
            <person name="Riley R."/>
            <person name="Tritt A."/>
            <person name="Adam C."/>
            <person name="Daum C."/>
            <person name="Floudas D."/>
            <person name="Sun H."/>
            <person name="Yadav J.S."/>
            <person name="Pangilinan J."/>
            <person name="Larsson K.H."/>
            <person name="Matsuura K."/>
            <person name="Barry K."/>
            <person name="Labutti K."/>
            <person name="Kuo R."/>
            <person name="Ohm R.A."/>
            <person name="Bhattacharya S.S."/>
            <person name="Shirouzu T."/>
            <person name="Yoshinaga Y."/>
            <person name="Martin F.M."/>
            <person name="Grigoriev I.V."/>
            <person name="Hibbett D.S."/>
        </authorList>
    </citation>
    <scope>NUCLEOTIDE SEQUENCE [LARGE SCALE GENOMIC DNA]</scope>
    <source>
        <strain evidence="2 3">HHB12029</strain>
    </source>
</reference>